<keyword evidence="4" id="KW-1185">Reference proteome</keyword>
<name>A0ABV4R4P1_9ACTN</name>
<dbReference type="InterPro" id="IPR000326">
    <property type="entry name" value="PAP2/HPO"/>
</dbReference>
<dbReference type="RefSeq" id="WP_371943603.1">
    <property type="nucleotide sequence ID" value="NZ_JAXCEH010000017.1"/>
</dbReference>
<reference evidence="3 4" key="1">
    <citation type="submission" date="2023-11" db="EMBL/GenBank/DDBJ databases">
        <title>Actinomadura monticuli sp. nov., isolated from volcanic ash.</title>
        <authorList>
            <person name="Lee S.D."/>
            <person name="Yang H."/>
            <person name="Kim I.S."/>
        </authorList>
    </citation>
    <scope>NUCLEOTIDE SEQUENCE [LARGE SCALE GENOMIC DNA]</scope>
    <source>
        <strain evidence="3 4">DSM 45346</strain>
    </source>
</reference>
<keyword evidence="1" id="KW-0472">Membrane</keyword>
<feature type="transmembrane region" description="Helical" evidence="1">
    <location>
        <begin position="81"/>
        <end position="103"/>
    </location>
</feature>
<feature type="transmembrane region" description="Helical" evidence="1">
    <location>
        <begin position="123"/>
        <end position="145"/>
    </location>
</feature>
<feature type="transmembrane region" description="Helical" evidence="1">
    <location>
        <begin position="157"/>
        <end position="173"/>
    </location>
</feature>
<protein>
    <submittedName>
        <fullName evidence="3">Phosphatase PAP2 family protein</fullName>
    </submittedName>
</protein>
<evidence type="ECO:0000259" key="2">
    <source>
        <dbReference type="Pfam" id="PF01569"/>
    </source>
</evidence>
<feature type="transmembrane region" description="Helical" evidence="1">
    <location>
        <begin position="179"/>
        <end position="200"/>
    </location>
</feature>
<keyword evidence="1" id="KW-0812">Transmembrane</keyword>
<sequence>MRWSSIALLFGIMVLVTVDVLLDGPLRHLDWTVHEFCDAHVRGGWLTAVHVATKLGQRGDLVLLIMPLAVVATVRTRALRYAVLSVVIVIVLSLLQTGLKAVIPRTYPVSGTDVLFAGGDAYPSGHTLNAFVLVWLILELLVVAFPAVRLPQRWRRNIPLVTGCVAGAALTLADEHWLTDVLFSLALGPVLLAALIAAAPRVRRADGWPRILRTPSRPMRRVRRPGRG</sequence>
<gene>
    <name evidence="3" type="ORF">SM436_24485</name>
</gene>
<dbReference type="Pfam" id="PF01569">
    <property type="entry name" value="PAP2"/>
    <property type="match status" value="1"/>
</dbReference>
<feature type="domain" description="Phosphatidic acid phosphatase type 2/haloperoxidase" evidence="2">
    <location>
        <begin position="92"/>
        <end position="200"/>
    </location>
</feature>
<keyword evidence="1" id="KW-1133">Transmembrane helix</keyword>
<dbReference type="Gene3D" id="1.20.144.10">
    <property type="entry name" value="Phosphatidic acid phosphatase type 2/haloperoxidase"/>
    <property type="match status" value="1"/>
</dbReference>
<dbReference type="EMBL" id="JAXCEH010000017">
    <property type="protein sequence ID" value="MFA1556858.1"/>
    <property type="molecule type" value="Genomic_DNA"/>
</dbReference>
<dbReference type="InterPro" id="IPR036938">
    <property type="entry name" value="PAP2/HPO_sf"/>
</dbReference>
<comment type="caution">
    <text evidence="3">The sequence shown here is derived from an EMBL/GenBank/DDBJ whole genome shotgun (WGS) entry which is preliminary data.</text>
</comment>
<dbReference type="SUPFAM" id="SSF48317">
    <property type="entry name" value="Acid phosphatase/Vanadium-dependent haloperoxidase"/>
    <property type="match status" value="1"/>
</dbReference>
<dbReference type="Proteomes" id="UP001569904">
    <property type="component" value="Unassembled WGS sequence"/>
</dbReference>
<evidence type="ECO:0000256" key="1">
    <source>
        <dbReference type="SAM" id="Phobius"/>
    </source>
</evidence>
<evidence type="ECO:0000313" key="3">
    <source>
        <dbReference type="EMBL" id="MFA1556858.1"/>
    </source>
</evidence>
<evidence type="ECO:0000313" key="4">
    <source>
        <dbReference type="Proteomes" id="UP001569904"/>
    </source>
</evidence>
<feature type="transmembrane region" description="Helical" evidence="1">
    <location>
        <begin position="55"/>
        <end position="74"/>
    </location>
</feature>
<proteinExistence type="predicted"/>
<accession>A0ABV4R4P1</accession>
<organism evidence="3 4">
    <name type="scientific">Actinomadura chokoriensis</name>
    <dbReference type="NCBI Taxonomy" id="454156"/>
    <lineage>
        <taxon>Bacteria</taxon>
        <taxon>Bacillati</taxon>
        <taxon>Actinomycetota</taxon>
        <taxon>Actinomycetes</taxon>
        <taxon>Streptosporangiales</taxon>
        <taxon>Thermomonosporaceae</taxon>
        <taxon>Actinomadura</taxon>
    </lineage>
</organism>